<protein>
    <submittedName>
        <fullName evidence="2">Uncharacterized protein</fullName>
    </submittedName>
</protein>
<name>A0AAE7NUF5_9BRAD</name>
<evidence type="ECO:0000256" key="1">
    <source>
        <dbReference type="SAM" id="Phobius"/>
    </source>
</evidence>
<dbReference type="EMBL" id="CP030050">
    <property type="protein sequence ID" value="QOZ71511.1"/>
    <property type="molecule type" value="Genomic_DNA"/>
</dbReference>
<accession>A0AAE7NUF5</accession>
<evidence type="ECO:0000313" key="3">
    <source>
        <dbReference type="Proteomes" id="UP000594015"/>
    </source>
</evidence>
<dbReference type="Proteomes" id="UP000594015">
    <property type="component" value="Chromosome"/>
</dbReference>
<reference evidence="2 3" key="1">
    <citation type="submission" date="2018-06" db="EMBL/GenBank/DDBJ databases">
        <title>Comparative genomics of Bradyrhizobium nodulating Arachidis hypogaea.</title>
        <authorList>
            <person name="Li Y."/>
        </authorList>
    </citation>
    <scope>NUCLEOTIDE SEQUENCE [LARGE SCALE GENOMIC DNA]</scope>
    <source>
        <strain evidence="2 3">CCBAU 051107</strain>
    </source>
</reference>
<gene>
    <name evidence="2" type="ORF">WN72_38375</name>
</gene>
<keyword evidence="1" id="KW-1133">Transmembrane helix</keyword>
<dbReference type="AlphaFoldDB" id="A0AAE7NUF5"/>
<evidence type="ECO:0000313" key="2">
    <source>
        <dbReference type="EMBL" id="QOZ71511.1"/>
    </source>
</evidence>
<keyword evidence="1" id="KW-0812">Transmembrane</keyword>
<feature type="transmembrane region" description="Helical" evidence="1">
    <location>
        <begin position="38"/>
        <end position="56"/>
    </location>
</feature>
<dbReference type="RefSeq" id="WP_092212800.1">
    <property type="nucleotide sequence ID" value="NZ_CP030050.1"/>
</dbReference>
<dbReference type="KEGG" id="barh:WN72_38375"/>
<proteinExistence type="predicted"/>
<feature type="transmembrane region" description="Helical" evidence="1">
    <location>
        <begin position="12"/>
        <end position="32"/>
    </location>
</feature>
<sequence length="64" mass="6695">MTGTRRPLVRIFLAPVVIACVVAFGLISALLGDGIWDQASWLALAVPLAIIVFCMGKRAAGRGA</sequence>
<organism evidence="2 3">
    <name type="scientific">Bradyrhizobium arachidis</name>
    <dbReference type="NCBI Taxonomy" id="858423"/>
    <lineage>
        <taxon>Bacteria</taxon>
        <taxon>Pseudomonadati</taxon>
        <taxon>Pseudomonadota</taxon>
        <taxon>Alphaproteobacteria</taxon>
        <taxon>Hyphomicrobiales</taxon>
        <taxon>Nitrobacteraceae</taxon>
        <taxon>Bradyrhizobium</taxon>
    </lineage>
</organism>
<keyword evidence="1" id="KW-0472">Membrane</keyword>